<organism evidence="2 3">
    <name type="scientific">Cuscuta campestris</name>
    <dbReference type="NCBI Taxonomy" id="132261"/>
    <lineage>
        <taxon>Eukaryota</taxon>
        <taxon>Viridiplantae</taxon>
        <taxon>Streptophyta</taxon>
        <taxon>Embryophyta</taxon>
        <taxon>Tracheophyta</taxon>
        <taxon>Spermatophyta</taxon>
        <taxon>Magnoliopsida</taxon>
        <taxon>eudicotyledons</taxon>
        <taxon>Gunneridae</taxon>
        <taxon>Pentapetalae</taxon>
        <taxon>asterids</taxon>
        <taxon>lamiids</taxon>
        <taxon>Solanales</taxon>
        <taxon>Convolvulaceae</taxon>
        <taxon>Cuscuteae</taxon>
        <taxon>Cuscuta</taxon>
        <taxon>Cuscuta subgen. Grammica</taxon>
        <taxon>Cuscuta sect. Cleistogrammica</taxon>
    </lineage>
</organism>
<dbReference type="EMBL" id="OOIL02000923">
    <property type="protein sequence ID" value="VFQ70648.1"/>
    <property type="molecule type" value="Genomic_DNA"/>
</dbReference>
<feature type="compositionally biased region" description="Basic and acidic residues" evidence="1">
    <location>
        <begin position="22"/>
        <end position="43"/>
    </location>
</feature>
<dbReference type="OrthoDB" id="1897642at2759"/>
<sequence>MSANQFLEIPKVESDAQNIGREANKDGDDVHTHSDTEIQPRSEREEALVALIEHRTREVHHLQQRICYYKSQV</sequence>
<reference evidence="2 3" key="1">
    <citation type="submission" date="2018-04" db="EMBL/GenBank/DDBJ databases">
        <authorList>
            <person name="Vogel A."/>
        </authorList>
    </citation>
    <scope>NUCLEOTIDE SEQUENCE [LARGE SCALE GENOMIC DNA]</scope>
</reference>
<feature type="region of interest" description="Disordered" evidence="1">
    <location>
        <begin position="1"/>
        <end position="43"/>
    </location>
</feature>
<accession>A0A484L2X3</accession>
<dbReference type="Proteomes" id="UP000595140">
    <property type="component" value="Unassembled WGS sequence"/>
</dbReference>
<gene>
    <name evidence="2" type="ORF">CCAM_LOCUS12424</name>
</gene>
<evidence type="ECO:0000256" key="1">
    <source>
        <dbReference type="SAM" id="MobiDB-lite"/>
    </source>
</evidence>
<protein>
    <submittedName>
        <fullName evidence="2">Uncharacterized protein</fullName>
    </submittedName>
</protein>
<keyword evidence="3" id="KW-1185">Reference proteome</keyword>
<evidence type="ECO:0000313" key="2">
    <source>
        <dbReference type="EMBL" id="VFQ70648.1"/>
    </source>
</evidence>
<name>A0A484L2X3_9ASTE</name>
<proteinExistence type="predicted"/>
<dbReference type="AlphaFoldDB" id="A0A484L2X3"/>
<evidence type="ECO:0000313" key="3">
    <source>
        <dbReference type="Proteomes" id="UP000595140"/>
    </source>
</evidence>